<dbReference type="EMBL" id="MQUB01000001">
    <property type="protein sequence ID" value="PQB04561.1"/>
    <property type="molecule type" value="Genomic_DNA"/>
</dbReference>
<dbReference type="GO" id="GO:0035870">
    <property type="term" value="F:dITP diphosphatase activity"/>
    <property type="evidence" value="ECO:0007669"/>
    <property type="project" value="UniProtKB-UniRule"/>
</dbReference>
<dbReference type="GO" id="GO:0009146">
    <property type="term" value="P:purine nucleoside triphosphate catabolic process"/>
    <property type="evidence" value="ECO:0007669"/>
    <property type="project" value="UniProtKB-UniRule"/>
</dbReference>
<protein>
    <recommendedName>
        <fullName evidence="10">dITP/XTP pyrophosphatase</fullName>
        <ecNumber evidence="10">3.6.1.66</ecNumber>
    </recommendedName>
    <alternativeName>
        <fullName evidence="10">Non-canonical purine NTP pyrophosphatase</fullName>
    </alternativeName>
    <alternativeName>
        <fullName evidence="10">Non-standard purine NTP pyrophosphatase</fullName>
    </alternativeName>
    <alternativeName>
        <fullName evidence="10">Nucleoside-triphosphate diphosphatase</fullName>
    </alternativeName>
    <alternativeName>
        <fullName evidence="10">Nucleoside-triphosphate pyrophosphatase</fullName>
        <shortName evidence="10">NTPase</shortName>
    </alternativeName>
</protein>
<dbReference type="GO" id="GO:0005829">
    <property type="term" value="C:cytosol"/>
    <property type="evidence" value="ECO:0007669"/>
    <property type="project" value="TreeGrafter"/>
</dbReference>
<reference evidence="12 13" key="1">
    <citation type="submission" date="2016-11" db="EMBL/GenBank/DDBJ databases">
        <title>Trade-off between light-utilization and light-protection in marine flavobacteria.</title>
        <authorList>
            <person name="Kumagai Y."/>
        </authorList>
    </citation>
    <scope>NUCLEOTIDE SEQUENCE [LARGE SCALE GENOMIC DNA]</scope>
    <source>
        <strain evidence="12 13">NBRC 107741</strain>
    </source>
</reference>
<dbReference type="Gene3D" id="3.90.950.10">
    <property type="match status" value="1"/>
</dbReference>
<evidence type="ECO:0000256" key="6">
    <source>
        <dbReference type="ARBA" id="ARBA00022842"/>
    </source>
</evidence>
<dbReference type="InterPro" id="IPR029001">
    <property type="entry name" value="ITPase-like_fam"/>
</dbReference>
<evidence type="ECO:0000256" key="5">
    <source>
        <dbReference type="ARBA" id="ARBA00022801"/>
    </source>
</evidence>
<comment type="similarity">
    <text evidence="1 10 11">Belongs to the HAM1 NTPase family.</text>
</comment>
<dbReference type="NCBIfam" id="TIGR00042">
    <property type="entry name" value="RdgB/HAM1 family non-canonical purine NTP pyrophosphatase"/>
    <property type="match status" value="1"/>
</dbReference>
<dbReference type="AlphaFoldDB" id="A0A2S7KPL8"/>
<keyword evidence="13" id="KW-1185">Reference proteome</keyword>
<comment type="caution">
    <text evidence="12">The sequence shown here is derived from an EMBL/GenBank/DDBJ whole genome shotgun (WGS) entry which is preliminary data.</text>
</comment>
<evidence type="ECO:0000313" key="13">
    <source>
        <dbReference type="Proteomes" id="UP000239800"/>
    </source>
</evidence>
<dbReference type="GO" id="GO:0000166">
    <property type="term" value="F:nucleotide binding"/>
    <property type="evidence" value="ECO:0007669"/>
    <property type="project" value="UniProtKB-KW"/>
</dbReference>
<comment type="function">
    <text evidence="10">Pyrophosphatase that catalyzes the hydrolysis of nucleoside triphosphates to their monophosphate derivatives, with a high preference for the non-canonical purine nucleotides XTP (xanthosine triphosphate), dITP (deoxyinosine triphosphate) and ITP. Seems to function as a house-cleaning enzyme that removes non-canonical purine nucleotides from the nucleotide pool, thus preventing their incorporation into DNA/RNA and avoiding chromosomal lesions.</text>
</comment>
<comment type="catalytic activity">
    <reaction evidence="9 10">
        <text>XTP + H2O = XMP + diphosphate + H(+)</text>
        <dbReference type="Rhea" id="RHEA:28610"/>
        <dbReference type="ChEBI" id="CHEBI:15377"/>
        <dbReference type="ChEBI" id="CHEBI:15378"/>
        <dbReference type="ChEBI" id="CHEBI:33019"/>
        <dbReference type="ChEBI" id="CHEBI:57464"/>
        <dbReference type="ChEBI" id="CHEBI:61314"/>
        <dbReference type="EC" id="3.6.1.66"/>
    </reaction>
</comment>
<feature type="binding site" evidence="10">
    <location>
        <position position="69"/>
    </location>
    <ligand>
        <name>substrate</name>
    </ligand>
</feature>
<feature type="binding site" evidence="10">
    <location>
        <begin position="148"/>
        <end position="151"/>
    </location>
    <ligand>
        <name>substrate</name>
    </ligand>
</feature>
<dbReference type="RefSeq" id="WP_104812488.1">
    <property type="nucleotide sequence ID" value="NZ_MQUB01000001.1"/>
</dbReference>
<keyword evidence="4 10" id="KW-0547">Nucleotide-binding</keyword>
<comment type="cofactor">
    <cofactor evidence="10">
        <name>Mg(2+)</name>
        <dbReference type="ChEBI" id="CHEBI:18420"/>
    </cofactor>
    <text evidence="10">Binds 1 Mg(2+) ion per subunit.</text>
</comment>
<dbReference type="GO" id="GO:0046872">
    <property type="term" value="F:metal ion binding"/>
    <property type="evidence" value="ECO:0007669"/>
    <property type="project" value="UniProtKB-KW"/>
</dbReference>
<name>A0A2S7KPL8_9FLAO</name>
<feature type="binding site" evidence="10">
    <location>
        <position position="171"/>
    </location>
    <ligand>
        <name>substrate</name>
    </ligand>
</feature>
<evidence type="ECO:0000256" key="9">
    <source>
        <dbReference type="ARBA" id="ARBA00052017"/>
    </source>
</evidence>
<dbReference type="GO" id="GO:0036220">
    <property type="term" value="F:ITP diphosphatase activity"/>
    <property type="evidence" value="ECO:0007669"/>
    <property type="project" value="UniProtKB-UniRule"/>
</dbReference>
<dbReference type="OrthoDB" id="9807456at2"/>
<gene>
    <name evidence="12" type="ORF">BST85_06355</name>
</gene>
<sequence length="191" mass="20994">MQLVFATHNPNKLQEVRSIMPSGIDLLGLTDIGCHEEIPETSDTIEGNAELKAAYVRDHYKLPCFADDTGLLVDELGGAPGVYSARYAGPQKNALDNTRKLLKELADKEDRSAHFKTVIALALPDHTEFFTGICEGIITETPRGEKGFGYDPVFLPDGRSETFAEMTADEKADIGHRGKAVRALLEYLRSL</sequence>
<feature type="active site" description="Proton acceptor" evidence="10">
    <location>
        <position position="68"/>
    </location>
</feature>
<dbReference type="InterPro" id="IPR020922">
    <property type="entry name" value="dITP/XTP_pyrophosphatase"/>
</dbReference>
<dbReference type="NCBIfam" id="NF011398">
    <property type="entry name" value="PRK14823.1"/>
    <property type="match status" value="1"/>
</dbReference>
<evidence type="ECO:0000256" key="8">
    <source>
        <dbReference type="ARBA" id="ARBA00051875"/>
    </source>
</evidence>
<comment type="catalytic activity">
    <reaction evidence="10">
        <text>ITP + H2O = IMP + diphosphate + H(+)</text>
        <dbReference type="Rhea" id="RHEA:29399"/>
        <dbReference type="ChEBI" id="CHEBI:15377"/>
        <dbReference type="ChEBI" id="CHEBI:15378"/>
        <dbReference type="ChEBI" id="CHEBI:33019"/>
        <dbReference type="ChEBI" id="CHEBI:58053"/>
        <dbReference type="ChEBI" id="CHEBI:61402"/>
        <dbReference type="EC" id="3.6.1.66"/>
    </reaction>
</comment>
<evidence type="ECO:0000256" key="4">
    <source>
        <dbReference type="ARBA" id="ARBA00022741"/>
    </source>
</evidence>
<accession>A0A2S7KPL8</accession>
<comment type="catalytic activity">
    <reaction evidence="8 10">
        <text>dITP + H2O = dIMP + diphosphate + H(+)</text>
        <dbReference type="Rhea" id="RHEA:28342"/>
        <dbReference type="ChEBI" id="CHEBI:15377"/>
        <dbReference type="ChEBI" id="CHEBI:15378"/>
        <dbReference type="ChEBI" id="CHEBI:33019"/>
        <dbReference type="ChEBI" id="CHEBI:61194"/>
        <dbReference type="ChEBI" id="CHEBI:61382"/>
        <dbReference type="EC" id="3.6.1.66"/>
    </reaction>
</comment>
<proteinExistence type="inferred from homology"/>
<feature type="binding site" evidence="10">
    <location>
        <begin position="176"/>
        <end position="177"/>
    </location>
    <ligand>
        <name>substrate</name>
    </ligand>
</feature>
<evidence type="ECO:0000313" key="12">
    <source>
        <dbReference type="EMBL" id="PQB04561.1"/>
    </source>
</evidence>
<feature type="binding site" evidence="10">
    <location>
        <position position="68"/>
    </location>
    <ligand>
        <name>Mg(2+)</name>
        <dbReference type="ChEBI" id="CHEBI:18420"/>
    </ligand>
</feature>
<dbReference type="SUPFAM" id="SSF52972">
    <property type="entry name" value="ITPase-like"/>
    <property type="match status" value="1"/>
</dbReference>
<keyword evidence="7 10" id="KW-0546">Nucleotide metabolism</keyword>
<dbReference type="GO" id="GO:0036222">
    <property type="term" value="F:XTP diphosphatase activity"/>
    <property type="evidence" value="ECO:0007669"/>
    <property type="project" value="UniProtKB-UniRule"/>
</dbReference>
<dbReference type="EC" id="3.6.1.66" evidence="10"/>
<dbReference type="InterPro" id="IPR002637">
    <property type="entry name" value="RdgB/HAM1"/>
</dbReference>
<dbReference type="PANTHER" id="PTHR11067">
    <property type="entry name" value="INOSINE TRIPHOSPHATE PYROPHOSPHATASE/HAM1 PROTEIN"/>
    <property type="match status" value="1"/>
</dbReference>
<evidence type="ECO:0000256" key="3">
    <source>
        <dbReference type="ARBA" id="ARBA00022723"/>
    </source>
</evidence>
<keyword evidence="3 10" id="KW-0479">Metal-binding</keyword>
<evidence type="ECO:0000256" key="2">
    <source>
        <dbReference type="ARBA" id="ARBA00011738"/>
    </source>
</evidence>
<dbReference type="PANTHER" id="PTHR11067:SF9">
    <property type="entry name" value="INOSINE TRIPHOSPHATE PYROPHOSPHATASE"/>
    <property type="match status" value="1"/>
</dbReference>
<evidence type="ECO:0000256" key="11">
    <source>
        <dbReference type="RuleBase" id="RU003781"/>
    </source>
</evidence>
<comment type="subunit">
    <text evidence="2 10">Homodimer.</text>
</comment>
<keyword evidence="6 10" id="KW-0460">Magnesium</keyword>
<keyword evidence="5 10" id="KW-0378">Hydrolase</keyword>
<dbReference type="Pfam" id="PF01725">
    <property type="entry name" value="Ham1p_like"/>
    <property type="match status" value="1"/>
</dbReference>
<dbReference type="Proteomes" id="UP000239800">
    <property type="component" value="Unassembled WGS sequence"/>
</dbReference>
<dbReference type="GO" id="GO:0009117">
    <property type="term" value="P:nucleotide metabolic process"/>
    <property type="evidence" value="ECO:0007669"/>
    <property type="project" value="UniProtKB-KW"/>
</dbReference>
<evidence type="ECO:0000256" key="1">
    <source>
        <dbReference type="ARBA" id="ARBA00008023"/>
    </source>
</evidence>
<feature type="binding site" evidence="10">
    <location>
        <begin position="7"/>
        <end position="12"/>
    </location>
    <ligand>
        <name>substrate</name>
    </ligand>
</feature>
<evidence type="ECO:0000256" key="10">
    <source>
        <dbReference type="HAMAP-Rule" id="MF_01405"/>
    </source>
</evidence>
<organism evidence="12 13">
    <name type="scientific">Aureitalea marina</name>
    <dbReference type="NCBI Taxonomy" id="930804"/>
    <lineage>
        <taxon>Bacteria</taxon>
        <taxon>Pseudomonadati</taxon>
        <taxon>Bacteroidota</taxon>
        <taxon>Flavobacteriia</taxon>
        <taxon>Flavobacteriales</taxon>
        <taxon>Flavobacteriaceae</taxon>
        <taxon>Aureitalea</taxon>
    </lineage>
</organism>
<dbReference type="CDD" id="cd00515">
    <property type="entry name" value="HAM1"/>
    <property type="match status" value="1"/>
</dbReference>
<comment type="caution">
    <text evidence="10">Lacks conserved residue(s) required for the propagation of feature annotation.</text>
</comment>
<dbReference type="FunFam" id="3.90.950.10:FF:000001">
    <property type="entry name" value="dITP/XTP pyrophosphatase"/>
    <property type="match status" value="1"/>
</dbReference>
<dbReference type="HAMAP" id="MF_01405">
    <property type="entry name" value="Non_canon_purine_NTPase"/>
    <property type="match status" value="1"/>
</dbReference>
<dbReference type="GO" id="GO:0017111">
    <property type="term" value="F:ribonucleoside triphosphate phosphatase activity"/>
    <property type="evidence" value="ECO:0007669"/>
    <property type="project" value="InterPro"/>
</dbReference>
<evidence type="ECO:0000256" key="7">
    <source>
        <dbReference type="ARBA" id="ARBA00023080"/>
    </source>
</evidence>